<dbReference type="InterPro" id="IPR000595">
    <property type="entry name" value="cNMP-bd_dom"/>
</dbReference>
<proteinExistence type="predicted"/>
<dbReference type="RefSeq" id="WP_407882672.1">
    <property type="nucleotide sequence ID" value="NZ_BQXO01000002.1"/>
</dbReference>
<comment type="caution">
    <text evidence="6">The sequence shown here is derived from an EMBL/GenBank/DDBJ whole genome shotgun (WGS) entry which is preliminary data.</text>
</comment>
<evidence type="ECO:0000259" key="5">
    <source>
        <dbReference type="PROSITE" id="PS51063"/>
    </source>
</evidence>
<evidence type="ECO:0000256" key="3">
    <source>
        <dbReference type="ARBA" id="ARBA00023163"/>
    </source>
</evidence>
<dbReference type="Pfam" id="PF00027">
    <property type="entry name" value="cNMP_binding"/>
    <property type="match status" value="1"/>
</dbReference>
<dbReference type="SUPFAM" id="SSF51206">
    <property type="entry name" value="cAMP-binding domain-like"/>
    <property type="match status" value="1"/>
</dbReference>
<dbReference type="Proteomes" id="UP001628078">
    <property type="component" value="Unassembled WGS sequence"/>
</dbReference>
<dbReference type="SUPFAM" id="SSF46785">
    <property type="entry name" value="Winged helix' DNA-binding domain"/>
    <property type="match status" value="1"/>
</dbReference>
<dbReference type="InterPro" id="IPR012318">
    <property type="entry name" value="HTH_CRP"/>
</dbReference>
<keyword evidence="2" id="KW-0238">DNA-binding</keyword>
<dbReference type="Pfam" id="PF13545">
    <property type="entry name" value="HTH_Crp_2"/>
    <property type="match status" value="1"/>
</dbReference>
<evidence type="ECO:0000313" key="6">
    <source>
        <dbReference type="EMBL" id="GKT05418.1"/>
    </source>
</evidence>
<name>A0ABQ5JLR0_9LACO</name>
<evidence type="ECO:0000259" key="4">
    <source>
        <dbReference type="PROSITE" id="PS50042"/>
    </source>
</evidence>
<dbReference type="CDD" id="cd00038">
    <property type="entry name" value="CAP_ED"/>
    <property type="match status" value="1"/>
</dbReference>
<keyword evidence="1" id="KW-0805">Transcription regulation</keyword>
<accession>A0ABQ5JLR0</accession>
<dbReference type="Gene3D" id="2.60.120.10">
    <property type="entry name" value="Jelly Rolls"/>
    <property type="match status" value="1"/>
</dbReference>
<gene>
    <name evidence="6" type="ORF">JCM31185_07070</name>
</gene>
<protein>
    <submittedName>
        <fullName evidence="6">Crp/Fnr family transcriptional regulator</fullName>
    </submittedName>
</protein>
<dbReference type="PROSITE" id="PS50042">
    <property type="entry name" value="CNMP_BINDING_3"/>
    <property type="match status" value="1"/>
</dbReference>
<keyword evidence="7" id="KW-1185">Reference proteome</keyword>
<keyword evidence="3" id="KW-0804">Transcription</keyword>
<organism evidence="6 7">
    <name type="scientific">Furfurilactobacillus curtus</name>
    <dbReference type="NCBI Taxonomy" id="1746200"/>
    <lineage>
        <taxon>Bacteria</taxon>
        <taxon>Bacillati</taxon>
        <taxon>Bacillota</taxon>
        <taxon>Bacilli</taxon>
        <taxon>Lactobacillales</taxon>
        <taxon>Lactobacillaceae</taxon>
        <taxon>Furfurilactobacillus</taxon>
    </lineage>
</organism>
<reference evidence="6 7" key="1">
    <citation type="submission" date="2022-03" db="EMBL/GenBank/DDBJ databases">
        <title>Draft genome sequence of Furfurilactobacillus curtus JCM 31185.</title>
        <authorList>
            <person name="Suzuki S."/>
            <person name="Endo A."/>
            <person name="Kajikawa A."/>
        </authorList>
    </citation>
    <scope>NUCLEOTIDE SEQUENCE [LARGE SCALE GENOMIC DNA]</scope>
    <source>
        <strain evidence="6 7">JCM 31185</strain>
    </source>
</reference>
<dbReference type="SMART" id="SM00100">
    <property type="entry name" value="cNMP"/>
    <property type="match status" value="1"/>
</dbReference>
<dbReference type="PANTHER" id="PTHR24567">
    <property type="entry name" value="CRP FAMILY TRANSCRIPTIONAL REGULATORY PROTEIN"/>
    <property type="match status" value="1"/>
</dbReference>
<dbReference type="PROSITE" id="PS51063">
    <property type="entry name" value="HTH_CRP_2"/>
    <property type="match status" value="1"/>
</dbReference>
<dbReference type="EMBL" id="BQXO01000002">
    <property type="protein sequence ID" value="GKT05418.1"/>
    <property type="molecule type" value="Genomic_DNA"/>
</dbReference>
<evidence type="ECO:0000256" key="1">
    <source>
        <dbReference type="ARBA" id="ARBA00023015"/>
    </source>
</evidence>
<feature type="domain" description="HTH crp-type" evidence="5">
    <location>
        <begin position="138"/>
        <end position="207"/>
    </location>
</feature>
<dbReference type="InterPro" id="IPR036388">
    <property type="entry name" value="WH-like_DNA-bd_sf"/>
</dbReference>
<dbReference type="Gene3D" id="1.10.10.10">
    <property type="entry name" value="Winged helix-like DNA-binding domain superfamily/Winged helix DNA-binding domain"/>
    <property type="match status" value="1"/>
</dbReference>
<evidence type="ECO:0000313" key="7">
    <source>
        <dbReference type="Proteomes" id="UP001628078"/>
    </source>
</evidence>
<dbReference type="PRINTS" id="PR00034">
    <property type="entry name" value="HTHCRP"/>
</dbReference>
<dbReference type="InterPro" id="IPR050397">
    <property type="entry name" value="Env_Response_Regulators"/>
</dbReference>
<dbReference type="PANTHER" id="PTHR24567:SF28">
    <property type="entry name" value="LISTERIOLYSIN REGULATORY PROTEIN"/>
    <property type="match status" value="1"/>
</dbReference>
<feature type="domain" description="Cyclic nucleotide-binding" evidence="4">
    <location>
        <begin position="3"/>
        <end position="107"/>
    </location>
</feature>
<dbReference type="InterPro" id="IPR018490">
    <property type="entry name" value="cNMP-bd_dom_sf"/>
</dbReference>
<dbReference type="InterPro" id="IPR036390">
    <property type="entry name" value="WH_DNA-bd_sf"/>
</dbReference>
<sequence length="212" mass="23220">MTIFKTLSTQQIQLIDQIVHHHHFATGDFLYQEGDPTTALTIVASGQAKAFQTTVAGKEHLLYLLQAGDIDGEAALFSDDKHYSVSAQALTPTAVCSIERREFQNLLLKYPPINLQVLKALGHKLLGVETRATKANTASVADRLVDYLIETAASLDTNQFQLPLKQKDLATFIGTTPETVSRLPARLAKAGAISRPKTNQIKIIDADKLLLE</sequence>
<evidence type="ECO:0000256" key="2">
    <source>
        <dbReference type="ARBA" id="ARBA00023125"/>
    </source>
</evidence>
<dbReference type="SMART" id="SM00419">
    <property type="entry name" value="HTH_CRP"/>
    <property type="match status" value="1"/>
</dbReference>
<dbReference type="InterPro" id="IPR014710">
    <property type="entry name" value="RmlC-like_jellyroll"/>
</dbReference>